<dbReference type="PANTHER" id="PTHR13103:SF2">
    <property type="entry name" value="IQCJ-SCHIP1 READTHROUGH TRANSCRIPT PROTEIN-RELATED"/>
    <property type="match status" value="1"/>
</dbReference>
<evidence type="ECO:0000313" key="3">
    <source>
        <dbReference type="EMBL" id="EAT39631.1"/>
    </source>
</evidence>
<dbReference type="Pfam" id="PF10148">
    <property type="entry name" value="SCHIP-1_C"/>
    <property type="match status" value="1"/>
</dbReference>
<dbReference type="PANTHER" id="PTHR13103">
    <property type="entry name" value="SCHWANNOMIN INTERACTING PROTEIN 1"/>
    <property type="match status" value="1"/>
</dbReference>
<accession>Q16YD8</accession>
<evidence type="ECO:0000313" key="4">
    <source>
        <dbReference type="EMBL" id="EAT39632.1"/>
    </source>
</evidence>
<reference evidence="3" key="1">
    <citation type="submission" date="2005-10" db="EMBL/GenBank/DDBJ databases">
        <authorList>
            <person name="Loftus B.J."/>
            <person name="Nene V.M."/>
            <person name="Hannick L.I."/>
            <person name="Bidwell S."/>
            <person name="Haas B."/>
            <person name="Amedeo P."/>
            <person name="Orvis J."/>
            <person name="Wortman J.R."/>
            <person name="White O.R."/>
            <person name="Salzberg S."/>
            <person name="Shumway M."/>
            <person name="Koo H."/>
            <person name="Zhao Y."/>
            <person name="Holmes M."/>
            <person name="Miller J."/>
            <person name="Schatz M."/>
            <person name="Pop M."/>
            <person name="Pai G."/>
            <person name="Utterback T."/>
            <person name="Rogers Y.-H."/>
            <person name="Kravitz S."/>
            <person name="Fraser C.M."/>
        </authorList>
    </citation>
    <scope>NUCLEOTIDE SEQUENCE</scope>
    <source>
        <strain evidence="3">Liverpool</strain>
    </source>
</reference>
<reference evidence="3" key="2">
    <citation type="journal article" date="2007" name="Science">
        <title>Genome sequence of Aedes aegypti, a major arbovirus vector.</title>
        <authorList>
            <person name="Nene V."/>
            <person name="Wortman J.R."/>
            <person name="Lawson D."/>
            <person name="Haas B."/>
            <person name="Kodira C."/>
            <person name="Tu Z.J."/>
            <person name="Loftus B."/>
            <person name="Xi Z."/>
            <person name="Megy K."/>
            <person name="Grabherr M."/>
            <person name="Ren Q."/>
            <person name="Zdobnov E.M."/>
            <person name="Lobo N.F."/>
            <person name="Campbell K.S."/>
            <person name="Brown S.E."/>
            <person name="Bonaldo M.F."/>
            <person name="Zhu J."/>
            <person name="Sinkins S.P."/>
            <person name="Hogenkamp D.G."/>
            <person name="Amedeo P."/>
            <person name="Arensburger P."/>
            <person name="Atkinson P.W."/>
            <person name="Bidwell S."/>
            <person name="Biedler J."/>
            <person name="Birney E."/>
            <person name="Bruggner R.V."/>
            <person name="Costas J."/>
            <person name="Coy M.R."/>
            <person name="Crabtree J."/>
            <person name="Crawford M."/>
            <person name="Debruyn B."/>
            <person name="Decaprio D."/>
            <person name="Eiglmeier K."/>
            <person name="Eisenstadt E."/>
            <person name="El-Dorry H."/>
            <person name="Gelbart W.M."/>
            <person name="Gomes S.L."/>
            <person name="Hammond M."/>
            <person name="Hannick L.I."/>
            <person name="Hogan J.R."/>
            <person name="Holmes M.H."/>
            <person name="Jaffe D."/>
            <person name="Johnston J.S."/>
            <person name="Kennedy R.C."/>
            <person name="Koo H."/>
            <person name="Kravitz S."/>
            <person name="Kriventseva E.V."/>
            <person name="Kulp D."/>
            <person name="Labutti K."/>
            <person name="Lee E."/>
            <person name="Li S."/>
            <person name="Lovin D.D."/>
            <person name="Mao C."/>
            <person name="Mauceli E."/>
            <person name="Menck C.F."/>
            <person name="Miller J.R."/>
            <person name="Montgomery P."/>
            <person name="Mori A."/>
            <person name="Nascimento A.L."/>
            <person name="Naveira H.F."/>
            <person name="Nusbaum C."/>
            <person name="O'leary S."/>
            <person name="Orvis J."/>
            <person name="Pertea M."/>
            <person name="Quesneville H."/>
            <person name="Reidenbach K.R."/>
            <person name="Rogers Y.H."/>
            <person name="Roth C.W."/>
            <person name="Schneider J.R."/>
            <person name="Schatz M."/>
            <person name="Shumway M."/>
            <person name="Stanke M."/>
            <person name="Stinson E.O."/>
            <person name="Tubio J.M."/>
            <person name="Vanzee J.P."/>
            <person name="Verjovski-Almeida S."/>
            <person name="Werner D."/>
            <person name="White O."/>
            <person name="Wyder S."/>
            <person name="Zeng Q."/>
            <person name="Zhao Q."/>
            <person name="Zhao Y."/>
            <person name="Hill C.A."/>
            <person name="Raikhel A.S."/>
            <person name="Soares M.B."/>
            <person name="Knudson D.L."/>
            <person name="Lee N.H."/>
            <person name="Galagan J."/>
            <person name="Salzberg S.L."/>
            <person name="Paulsen I.T."/>
            <person name="Dimopoulos G."/>
            <person name="Collins F.H."/>
            <person name="Birren B."/>
            <person name="Fraser-Liggett C.M."/>
            <person name="Severson D.W."/>
        </authorList>
    </citation>
    <scope>NUCLEOTIDE SEQUENCE [LARGE SCALE GENOMIC DNA]</scope>
    <source>
        <strain evidence="3">Liverpool</strain>
    </source>
</reference>
<dbReference type="AlphaFoldDB" id="Q16YD8"/>
<dbReference type="EMBL" id="CH477518">
    <property type="protein sequence ID" value="EAT39632.1"/>
    <property type="molecule type" value="Genomic_DNA"/>
</dbReference>
<sequence length="138" mass="16028">MHEVNEARCPMNAWNSSYMSRGTFQSFEYTTRFRNGYSIANQYGNSLLDECNNVEVCSVTEIIRSAVQKAGVTMQNDKRRVSRQFLTCLNIAQLQVIVNDLQTYIAILNDELVQLLMKRDELQMSQDATLIDIEDYYY</sequence>
<dbReference type="InterPro" id="IPR015649">
    <property type="entry name" value="SCHIP_1_C"/>
</dbReference>
<reference evidence="3" key="3">
    <citation type="submission" date="2012-09" db="EMBL/GenBank/DDBJ databases">
        <authorList>
            <consortium name="VectorBase"/>
        </authorList>
    </citation>
    <scope>NUCLEOTIDE SEQUENCE</scope>
    <source>
        <strain evidence="3">Liverpool</strain>
    </source>
</reference>
<dbReference type="GO" id="GO:0005886">
    <property type="term" value="C:plasma membrane"/>
    <property type="evidence" value="ECO:0007669"/>
    <property type="project" value="TreeGrafter"/>
</dbReference>
<accession>A6KVN3</accession>
<gene>
    <name evidence="3" type="ORF">AaeL_AAEL008571</name>
</gene>
<dbReference type="GO" id="GO:0035332">
    <property type="term" value="P:positive regulation of hippo signaling"/>
    <property type="evidence" value="ECO:0007669"/>
    <property type="project" value="TreeGrafter"/>
</dbReference>
<dbReference type="eggNOG" id="KOG4847">
    <property type="taxonomic scope" value="Eukaryota"/>
</dbReference>
<organism evidence="3 5">
    <name type="scientific">Aedes aegypti</name>
    <name type="common">Yellowfever mosquito</name>
    <name type="synonym">Culex aegypti</name>
    <dbReference type="NCBI Taxonomy" id="7159"/>
    <lineage>
        <taxon>Eukaryota</taxon>
        <taxon>Metazoa</taxon>
        <taxon>Ecdysozoa</taxon>
        <taxon>Arthropoda</taxon>
        <taxon>Hexapoda</taxon>
        <taxon>Insecta</taxon>
        <taxon>Pterygota</taxon>
        <taxon>Neoptera</taxon>
        <taxon>Endopterygota</taxon>
        <taxon>Diptera</taxon>
        <taxon>Nematocera</taxon>
        <taxon>Culicoidea</taxon>
        <taxon>Culicidae</taxon>
        <taxon>Culicinae</taxon>
        <taxon>Aedini</taxon>
        <taxon>Aedes</taxon>
        <taxon>Stegomyia</taxon>
    </lineage>
</organism>
<dbReference type="Proteomes" id="UP000682892">
    <property type="component" value="Unassembled WGS sequence"/>
</dbReference>
<dbReference type="HOGENOM" id="CLU_1856911_0_0_1"/>
<proteinExistence type="predicted"/>
<dbReference type="InterPro" id="IPR039045">
    <property type="entry name" value="SCHIP_1"/>
</dbReference>
<dbReference type="GO" id="GO:0030054">
    <property type="term" value="C:cell junction"/>
    <property type="evidence" value="ECO:0007669"/>
    <property type="project" value="TreeGrafter"/>
</dbReference>
<dbReference type="PaxDb" id="7159-AAEL008571-PB"/>
<evidence type="ECO:0000313" key="5">
    <source>
        <dbReference type="Proteomes" id="UP000682892"/>
    </source>
</evidence>
<evidence type="ECO:0000259" key="2">
    <source>
        <dbReference type="Pfam" id="PF10148"/>
    </source>
</evidence>
<protein>
    <submittedName>
        <fullName evidence="4">AAEL008571-PA</fullName>
    </submittedName>
    <submittedName>
        <fullName evidence="3">AAEL008571-PB</fullName>
    </submittedName>
</protein>
<dbReference type="EMBL" id="CH477518">
    <property type="protein sequence ID" value="EAT39631.1"/>
    <property type="molecule type" value="Genomic_DNA"/>
</dbReference>
<keyword evidence="1" id="KW-0175">Coiled coil</keyword>
<evidence type="ECO:0000256" key="1">
    <source>
        <dbReference type="ARBA" id="ARBA00023054"/>
    </source>
</evidence>
<name>Q16YD8_AEDAE</name>
<feature type="domain" description="Schwannomin interacting protein 1 C-terminal" evidence="2">
    <location>
        <begin position="55"/>
        <end position="135"/>
    </location>
</feature>